<dbReference type="RefSeq" id="WP_249505016.1">
    <property type="nucleotide sequence ID" value="NZ_CP097253.1"/>
</dbReference>
<sequence length="106" mass="11802">MLTQDLVGRARVADDPQSLTRVESLLMRYPELSAEEVSEAGKLLRRTGPLDMGLLSANPTAWTQVERFRGDHPGFFRPSRKNQLLLLLVALLTITSIILLWDSGLG</sequence>
<proteinExistence type="predicted"/>
<keyword evidence="1" id="KW-1133">Transmembrane helix</keyword>
<gene>
    <name evidence="2" type="ORF">M1K48_06460</name>
</gene>
<evidence type="ECO:0000313" key="2">
    <source>
        <dbReference type="EMBL" id="UUR09247.1"/>
    </source>
</evidence>
<name>A0ABY5MYN0_9SPHN</name>
<feature type="transmembrane region" description="Helical" evidence="1">
    <location>
        <begin position="84"/>
        <end position="101"/>
    </location>
</feature>
<keyword evidence="3" id="KW-1185">Reference proteome</keyword>
<protein>
    <submittedName>
        <fullName evidence="2">Uncharacterized protein</fullName>
    </submittedName>
</protein>
<evidence type="ECO:0000256" key="1">
    <source>
        <dbReference type="SAM" id="Phobius"/>
    </source>
</evidence>
<accession>A0ABY5MYN0</accession>
<keyword evidence="1" id="KW-0812">Transmembrane</keyword>
<dbReference type="Proteomes" id="UP000831921">
    <property type="component" value="Chromosome"/>
</dbReference>
<keyword evidence="1" id="KW-0472">Membrane</keyword>
<dbReference type="EMBL" id="CP097253">
    <property type="protein sequence ID" value="UUR09247.1"/>
    <property type="molecule type" value="Genomic_DNA"/>
</dbReference>
<organism evidence="2 3">
    <name type="scientific">Sphingomonas glaciei</name>
    <dbReference type="NCBI Taxonomy" id="2938948"/>
    <lineage>
        <taxon>Bacteria</taxon>
        <taxon>Pseudomonadati</taxon>
        <taxon>Pseudomonadota</taxon>
        <taxon>Alphaproteobacteria</taxon>
        <taxon>Sphingomonadales</taxon>
        <taxon>Sphingomonadaceae</taxon>
        <taxon>Sphingomonas</taxon>
    </lineage>
</organism>
<reference evidence="2 3" key="1">
    <citation type="submission" date="2022-05" db="EMBL/GenBank/DDBJ databases">
        <title>S8-45 Sphingomonas ultraviolaceadurans.</title>
        <authorList>
            <person name="Liu Y."/>
        </authorList>
    </citation>
    <scope>NUCLEOTIDE SEQUENCE [LARGE SCALE GENOMIC DNA]</scope>
    <source>
        <strain evidence="2 3">S8-45</strain>
    </source>
</reference>
<evidence type="ECO:0000313" key="3">
    <source>
        <dbReference type="Proteomes" id="UP000831921"/>
    </source>
</evidence>